<evidence type="ECO:0000313" key="2">
    <source>
        <dbReference type="Proteomes" id="UP001255601"/>
    </source>
</evidence>
<accession>A0AAJ2BED9</accession>
<evidence type="ECO:0000313" key="1">
    <source>
        <dbReference type="EMBL" id="MDR6101391.1"/>
    </source>
</evidence>
<dbReference type="Gene3D" id="3.40.1440.40">
    <property type="match status" value="1"/>
</dbReference>
<protein>
    <recommendedName>
        <fullName evidence="3">GIY-YIG domain-containing protein</fullName>
    </recommendedName>
</protein>
<name>A0AAJ2BED9_9HYPH</name>
<dbReference type="InterPro" id="IPR053748">
    <property type="entry name" value="Host_DNA_Degrad_Endo"/>
</dbReference>
<organism evidence="1 2">
    <name type="scientific">Agrobacterium larrymoorei</name>
    <dbReference type="NCBI Taxonomy" id="160699"/>
    <lineage>
        <taxon>Bacteria</taxon>
        <taxon>Pseudomonadati</taxon>
        <taxon>Pseudomonadota</taxon>
        <taxon>Alphaproteobacteria</taxon>
        <taxon>Hyphomicrobiales</taxon>
        <taxon>Rhizobiaceae</taxon>
        <taxon>Rhizobium/Agrobacterium group</taxon>
        <taxon>Agrobacterium</taxon>
    </lineage>
</organism>
<sequence length="273" mass="30284">MDERLDVESLYSIGFKIAARWVVSGDYLSYDFEPSKANELKPLFGIDNALYSFCRGSEVLYIGKTARSLAKRFTGYCKPGQSQATNKRCHMKIKDCIAKGETVSILVFTPIDLLQYAGFKLNLAAALEDALINRFNPPWNGKSQGHTITESAEIETDVTSKPEAAETTIPSEAMVSFSIKLQNTYYRQGIINPGTEASKFLGAHDEMLVVNFSDGTPPIQTRIDRKANANGAVRLLGNNKSIADWFNRRFQLDDDVTARVLGPNEIELVGRVT</sequence>
<dbReference type="RefSeq" id="WP_309770240.1">
    <property type="nucleotide sequence ID" value="NZ_JAVIZC010000001.1"/>
</dbReference>
<gene>
    <name evidence="1" type="ORF">QE369_001569</name>
</gene>
<dbReference type="AlphaFoldDB" id="A0AAJ2BED9"/>
<evidence type="ECO:0008006" key="3">
    <source>
        <dbReference type="Google" id="ProtNLM"/>
    </source>
</evidence>
<dbReference type="InterPro" id="IPR044556">
    <property type="entry name" value="EndoII-like_GIY-YIG"/>
</dbReference>
<reference evidence="1" key="1">
    <citation type="submission" date="2023-08" db="EMBL/GenBank/DDBJ databases">
        <title>Functional and genomic diversity of the sorghum phyllosphere microbiome.</title>
        <authorList>
            <person name="Shade A."/>
        </authorList>
    </citation>
    <scope>NUCLEOTIDE SEQUENCE</scope>
    <source>
        <strain evidence="1">SORGH_AS_0974</strain>
    </source>
</reference>
<proteinExistence type="predicted"/>
<dbReference type="Proteomes" id="UP001255601">
    <property type="component" value="Unassembled WGS sequence"/>
</dbReference>
<dbReference type="CDD" id="cd10436">
    <property type="entry name" value="GIY-YIG_EndoII_Hpy188I_like"/>
    <property type="match status" value="1"/>
</dbReference>
<dbReference type="EMBL" id="JAVIZC010000001">
    <property type="protein sequence ID" value="MDR6101391.1"/>
    <property type="molecule type" value="Genomic_DNA"/>
</dbReference>
<comment type="caution">
    <text evidence="1">The sequence shown here is derived from an EMBL/GenBank/DDBJ whole genome shotgun (WGS) entry which is preliminary data.</text>
</comment>